<dbReference type="HOGENOM" id="CLU_1686493_0_0_1"/>
<dbReference type="Pfam" id="PF03184">
    <property type="entry name" value="DDE_1"/>
    <property type="match status" value="1"/>
</dbReference>
<sequence>MSMTPVSMLSISYSTRASRATIQRAYHLNCNHEIDSAPVLPLIIYQGAHLQDAWTSTCDKDVHQLACVTQSGWNNTYIMLKWLEDVFDPYTRSLEEHAEELAIRKAKEEEAMRKRRIIVRRQHIMRDPELIEPSSAYPFLSPEDEPHNHPDLPPPI</sequence>
<dbReference type="EMBL" id="CP000290">
    <property type="protein sequence ID" value="ADV22733.1"/>
    <property type="molecule type" value="Genomic_DNA"/>
</dbReference>
<evidence type="ECO:0000313" key="3">
    <source>
        <dbReference type="EMBL" id="ADV22733.1"/>
    </source>
</evidence>
<reference key="2">
    <citation type="journal article" date="2011" name="MBio">
        <title>Genome variation in Cryptococcus gattii, an emerging pathogen of immunocompetent hosts.</title>
        <authorList>
            <person name="D'Souza C.A."/>
            <person name="Kronstad J.W."/>
            <person name="Taylor G."/>
            <person name="Warren R."/>
            <person name="Yuen M."/>
            <person name="Hu G."/>
            <person name="Jung W.H."/>
            <person name="Sham A."/>
            <person name="Kidd S.E."/>
            <person name="Tangen K."/>
            <person name="Lee N."/>
            <person name="Zeilmaker T."/>
            <person name="Sawkins J."/>
            <person name="McVicker G."/>
            <person name="Shah S."/>
            <person name="Gnerre S."/>
            <person name="Griggs A."/>
            <person name="Zeng Q."/>
            <person name="Bartlett K."/>
            <person name="Li W."/>
            <person name="Wang X."/>
            <person name="Heitman J."/>
            <person name="Stajich J.E."/>
            <person name="Fraser J.A."/>
            <person name="Meyer W."/>
            <person name="Carter D."/>
            <person name="Schein J."/>
            <person name="Krzywinski M."/>
            <person name="Kwong-Chung K.J."/>
            <person name="Varma A."/>
            <person name="Wang J."/>
            <person name="Brunham R."/>
            <person name="Fyfe M."/>
            <person name="Ouellette B.F.F."/>
            <person name="Siddiqui A."/>
            <person name="Marra M."/>
            <person name="Jones S."/>
            <person name="Holt R."/>
            <person name="Birren B.W."/>
            <person name="Galagan J.E."/>
            <person name="Cuomo C.A."/>
        </authorList>
    </citation>
    <scope>NUCLEOTIDE SEQUENCE</scope>
    <source>
        <strain>WM276</strain>
    </source>
</reference>
<dbReference type="Proteomes" id="UP000007805">
    <property type="component" value="Chromosome E"/>
</dbReference>
<dbReference type="InterPro" id="IPR004875">
    <property type="entry name" value="DDE_SF_endonuclease_dom"/>
</dbReference>
<accession>E6R650</accession>
<feature type="domain" description="DDE-1" evidence="2">
    <location>
        <begin position="35"/>
        <end position="93"/>
    </location>
</feature>
<feature type="region of interest" description="Disordered" evidence="1">
    <location>
        <begin position="134"/>
        <end position="156"/>
    </location>
</feature>
<dbReference type="VEuPathDB" id="FungiDB:CGB_E6230C"/>
<evidence type="ECO:0000259" key="2">
    <source>
        <dbReference type="Pfam" id="PF03184"/>
    </source>
</evidence>
<proteinExistence type="predicted"/>
<evidence type="ECO:0000256" key="1">
    <source>
        <dbReference type="SAM" id="MobiDB-lite"/>
    </source>
</evidence>
<name>E6R650_CRYGW</name>
<protein>
    <recommendedName>
        <fullName evidence="2">DDE-1 domain-containing protein</fullName>
    </recommendedName>
</protein>
<reference evidence="3 4" key="1">
    <citation type="journal article" date="2011" name="MBio">
        <title>Genome variation in Cryptococcus gattii, an emerging pathogen of immunocompetent hosts.</title>
        <authorList>
            <person name="D'Souza C.A."/>
            <person name="Kronstad J.W."/>
            <person name="Taylor G."/>
            <person name="Warren R."/>
            <person name="Yuen M."/>
            <person name="Hu G."/>
            <person name="Jung W.H."/>
            <person name="Sham A."/>
            <person name="Kidd S.E."/>
            <person name="Tangen K."/>
            <person name="Lee N."/>
            <person name="Zeilmaker T."/>
            <person name="Sawkins J."/>
            <person name="McVicker G."/>
            <person name="Shah S."/>
            <person name="Gnerre S."/>
            <person name="Griggs A."/>
            <person name="Zeng Q."/>
            <person name="Bartlett K."/>
            <person name="Li W."/>
            <person name="Wang X."/>
            <person name="Heitman J."/>
            <person name="Stajich J.E."/>
            <person name="Fraser J.A."/>
            <person name="Meyer W."/>
            <person name="Carter D."/>
            <person name="Schein J."/>
            <person name="Krzywinski M."/>
            <person name="Kwon-Chung K.J."/>
            <person name="Varma A."/>
            <person name="Wang J."/>
            <person name="Brunham R."/>
            <person name="Fyfe M."/>
            <person name="Ouellette B.F."/>
            <person name="Siddiqui A."/>
            <person name="Marra M."/>
            <person name="Jones S."/>
            <person name="Holt R."/>
            <person name="Birren B.W."/>
            <person name="Galagan J.E."/>
            <person name="Cuomo C.A."/>
        </authorList>
    </citation>
    <scope>NUCLEOTIDE SEQUENCE [LARGE SCALE GENOMIC DNA]</scope>
    <source>
        <strain evidence="4">WM276 / ATCC MYA-4071</strain>
    </source>
</reference>
<gene>
    <name evidence="3" type="ordered locus">CGB_E6230C</name>
</gene>
<evidence type="ECO:0000313" key="4">
    <source>
        <dbReference type="Proteomes" id="UP000007805"/>
    </source>
</evidence>
<organism evidence="3 4">
    <name type="scientific">Cryptococcus gattii serotype B (strain WM276 / ATCC MYA-4071)</name>
    <name type="common">Filobasidiella gattii</name>
    <name type="synonym">Cryptococcus bacillisporus</name>
    <dbReference type="NCBI Taxonomy" id="367775"/>
    <lineage>
        <taxon>Eukaryota</taxon>
        <taxon>Fungi</taxon>
        <taxon>Dikarya</taxon>
        <taxon>Basidiomycota</taxon>
        <taxon>Agaricomycotina</taxon>
        <taxon>Tremellomycetes</taxon>
        <taxon>Tremellales</taxon>
        <taxon>Cryptococcaceae</taxon>
        <taxon>Cryptococcus</taxon>
        <taxon>Cryptococcus gattii species complex</taxon>
    </lineage>
</organism>
<dbReference type="AlphaFoldDB" id="E6R650"/>
<dbReference type="KEGG" id="cgi:CGB_E6230C"/>
<dbReference type="RefSeq" id="XP_003194520.1">
    <property type="nucleotide sequence ID" value="XM_003194472.1"/>
</dbReference>
<dbReference type="GeneID" id="10189707"/>
<dbReference type="GO" id="GO:0003676">
    <property type="term" value="F:nucleic acid binding"/>
    <property type="evidence" value="ECO:0007669"/>
    <property type="project" value="InterPro"/>
</dbReference>
<keyword evidence="4" id="KW-1185">Reference proteome</keyword>
<dbReference type="OrthoDB" id="10656901at2759"/>